<protein>
    <submittedName>
        <fullName evidence="1">Uncharacterized protein</fullName>
    </submittedName>
</protein>
<gene>
    <name evidence="1" type="ORF">AG1IA_05323</name>
</gene>
<evidence type="ECO:0000313" key="1">
    <source>
        <dbReference type="EMBL" id="ELU40653.1"/>
    </source>
</evidence>
<keyword evidence="2" id="KW-1185">Reference proteome</keyword>
<dbReference type="Proteomes" id="UP000011668">
    <property type="component" value="Unassembled WGS sequence"/>
</dbReference>
<dbReference type="AlphaFoldDB" id="L8WV59"/>
<reference evidence="1 2" key="1">
    <citation type="journal article" date="2013" name="Nat. Commun.">
        <title>The evolution and pathogenic mechanisms of the rice sheath blight pathogen.</title>
        <authorList>
            <person name="Zheng A."/>
            <person name="Lin R."/>
            <person name="Xu L."/>
            <person name="Qin P."/>
            <person name="Tang C."/>
            <person name="Ai P."/>
            <person name="Zhang D."/>
            <person name="Liu Y."/>
            <person name="Sun Z."/>
            <person name="Feng H."/>
            <person name="Wang Y."/>
            <person name="Chen Y."/>
            <person name="Liang X."/>
            <person name="Fu R."/>
            <person name="Li Q."/>
            <person name="Zhang J."/>
            <person name="Yu X."/>
            <person name="Xie Z."/>
            <person name="Ding L."/>
            <person name="Guan P."/>
            <person name="Tang J."/>
            <person name="Liang Y."/>
            <person name="Wang S."/>
            <person name="Deng Q."/>
            <person name="Li S."/>
            <person name="Zhu J."/>
            <person name="Wang L."/>
            <person name="Liu H."/>
            <person name="Li P."/>
        </authorList>
    </citation>
    <scope>NUCLEOTIDE SEQUENCE [LARGE SCALE GENOMIC DNA]</scope>
    <source>
        <strain evidence="2">AG-1 IA</strain>
    </source>
</reference>
<dbReference type="EMBL" id="AFRT01001366">
    <property type="protein sequence ID" value="ELU40653.1"/>
    <property type="molecule type" value="Genomic_DNA"/>
</dbReference>
<dbReference type="HOGENOM" id="CLU_2962495_0_0_1"/>
<name>L8WV59_THACA</name>
<sequence>MPFLMAQEDPAPTDGAVLCRRDVRDEERRVRPLTDMADGGRERFEVEEILDMEDEGRSR</sequence>
<organism evidence="1 2">
    <name type="scientific">Thanatephorus cucumeris (strain AG1-IA)</name>
    <name type="common">Rice sheath blight fungus</name>
    <name type="synonym">Rhizoctonia solani</name>
    <dbReference type="NCBI Taxonomy" id="983506"/>
    <lineage>
        <taxon>Eukaryota</taxon>
        <taxon>Fungi</taxon>
        <taxon>Dikarya</taxon>
        <taxon>Basidiomycota</taxon>
        <taxon>Agaricomycotina</taxon>
        <taxon>Agaricomycetes</taxon>
        <taxon>Cantharellales</taxon>
        <taxon>Ceratobasidiaceae</taxon>
        <taxon>Rhizoctonia</taxon>
        <taxon>Rhizoctonia solani AG-1</taxon>
    </lineage>
</organism>
<accession>L8WV59</accession>
<comment type="caution">
    <text evidence="1">The sequence shown here is derived from an EMBL/GenBank/DDBJ whole genome shotgun (WGS) entry which is preliminary data.</text>
</comment>
<evidence type="ECO:0000313" key="2">
    <source>
        <dbReference type="Proteomes" id="UP000011668"/>
    </source>
</evidence>
<proteinExistence type="predicted"/>